<dbReference type="InterPro" id="IPR001610">
    <property type="entry name" value="PAC"/>
</dbReference>
<keyword evidence="1" id="KW-0675">Receptor</keyword>
<dbReference type="InterPro" id="IPR001294">
    <property type="entry name" value="Phytochrome"/>
</dbReference>
<gene>
    <name evidence="4" type="ORF">PCOR1329_LOCUS22159</name>
</gene>
<dbReference type="EMBL" id="CAUYUJ010007366">
    <property type="protein sequence ID" value="CAK0820509.1"/>
    <property type="molecule type" value="Genomic_DNA"/>
</dbReference>
<protein>
    <recommendedName>
        <fullName evidence="6">PAC domain-containing protein</fullName>
    </recommendedName>
</protein>
<dbReference type="Gene3D" id="3.30.450.20">
    <property type="entry name" value="PAS domain"/>
    <property type="match status" value="1"/>
</dbReference>
<name>A0ABN9RRM0_9DINO</name>
<evidence type="ECO:0000313" key="4">
    <source>
        <dbReference type="EMBL" id="CAK0820509.1"/>
    </source>
</evidence>
<dbReference type="Pfam" id="PF08448">
    <property type="entry name" value="PAS_4"/>
    <property type="match status" value="1"/>
</dbReference>
<dbReference type="PROSITE" id="PS50113">
    <property type="entry name" value="PAC"/>
    <property type="match status" value="1"/>
</dbReference>
<keyword evidence="5" id="KW-1185">Reference proteome</keyword>
<evidence type="ECO:0000259" key="2">
    <source>
        <dbReference type="PROSITE" id="PS50112"/>
    </source>
</evidence>
<proteinExistence type="predicted"/>
<dbReference type="Proteomes" id="UP001189429">
    <property type="component" value="Unassembled WGS sequence"/>
</dbReference>
<feature type="non-terminal residue" evidence="4">
    <location>
        <position position="127"/>
    </location>
</feature>
<dbReference type="SMART" id="SM00086">
    <property type="entry name" value="PAC"/>
    <property type="match status" value="1"/>
</dbReference>
<dbReference type="PROSITE" id="PS50112">
    <property type="entry name" value="PAS"/>
    <property type="match status" value="2"/>
</dbReference>
<dbReference type="SUPFAM" id="SSF55785">
    <property type="entry name" value="PYP-like sensor domain (PAS domain)"/>
    <property type="match status" value="1"/>
</dbReference>
<evidence type="ECO:0000259" key="3">
    <source>
        <dbReference type="PROSITE" id="PS50113"/>
    </source>
</evidence>
<dbReference type="InterPro" id="IPR000014">
    <property type="entry name" value="PAS"/>
</dbReference>
<feature type="domain" description="PAS" evidence="2">
    <location>
        <begin position="97"/>
        <end position="127"/>
    </location>
</feature>
<dbReference type="InterPro" id="IPR000700">
    <property type="entry name" value="PAS-assoc_C"/>
</dbReference>
<dbReference type="InterPro" id="IPR013656">
    <property type="entry name" value="PAS_4"/>
</dbReference>
<accession>A0ABN9RRM0</accession>
<reference evidence="4" key="1">
    <citation type="submission" date="2023-10" db="EMBL/GenBank/DDBJ databases">
        <authorList>
            <person name="Chen Y."/>
            <person name="Shah S."/>
            <person name="Dougan E. K."/>
            <person name="Thang M."/>
            <person name="Chan C."/>
        </authorList>
    </citation>
    <scope>NUCLEOTIDE SEQUENCE [LARGE SCALE GENOMIC DNA]</scope>
</reference>
<evidence type="ECO:0008006" key="6">
    <source>
        <dbReference type="Google" id="ProtNLM"/>
    </source>
</evidence>
<feature type="domain" description="PAC" evidence="3">
    <location>
        <begin position="44"/>
        <end position="96"/>
    </location>
</feature>
<sequence>AATVSGYTKAETTGTPLVDNFIIPEYQEAVQGVLAKALRGSDTSNFEFPLTTKTGDQVFILLNATARRDTDGNITGVMGVGQDITELKKAMWLSESAADDLKRLIDSANAPILGIDTKGCVNEWNKK</sequence>
<organism evidence="4 5">
    <name type="scientific">Prorocentrum cordatum</name>
    <dbReference type="NCBI Taxonomy" id="2364126"/>
    <lineage>
        <taxon>Eukaryota</taxon>
        <taxon>Sar</taxon>
        <taxon>Alveolata</taxon>
        <taxon>Dinophyceae</taxon>
        <taxon>Prorocentrales</taxon>
        <taxon>Prorocentraceae</taxon>
        <taxon>Prorocentrum</taxon>
    </lineage>
</organism>
<comment type="caution">
    <text evidence="4">The sequence shown here is derived from an EMBL/GenBank/DDBJ whole genome shotgun (WGS) entry which is preliminary data.</text>
</comment>
<dbReference type="PRINTS" id="PR01033">
    <property type="entry name" value="PHYTOCHROME"/>
</dbReference>
<evidence type="ECO:0000256" key="1">
    <source>
        <dbReference type="ARBA" id="ARBA00023170"/>
    </source>
</evidence>
<feature type="non-terminal residue" evidence="4">
    <location>
        <position position="1"/>
    </location>
</feature>
<evidence type="ECO:0000313" key="5">
    <source>
        <dbReference type="Proteomes" id="UP001189429"/>
    </source>
</evidence>
<dbReference type="NCBIfam" id="TIGR00229">
    <property type="entry name" value="sensory_box"/>
    <property type="match status" value="1"/>
</dbReference>
<feature type="domain" description="PAS" evidence="2">
    <location>
        <begin position="1"/>
        <end position="41"/>
    </location>
</feature>
<dbReference type="InterPro" id="IPR035965">
    <property type="entry name" value="PAS-like_dom_sf"/>
</dbReference>